<dbReference type="GO" id="GO:0003676">
    <property type="term" value="F:nucleic acid binding"/>
    <property type="evidence" value="ECO:0007669"/>
    <property type="project" value="InterPro"/>
</dbReference>
<sequence>MSTTILETDVTCPSVPLISSATLFSGKKLDKLKGNWEEWKDGIYPAACLSGLWAYMSGTSLCPDQPSEPQAHSNWIQNDEGVCALIYDTIEPSEQLAVAKFPKGAKDFWKALLQRHKKTGPVSQVYLIKDALGKCASVGDEYTKGLNDLFNMLERAWRMGDITLDLFKSIIALNYFSKANILNIQFDLQTCIDNATKNELSPLQTFKNLLRNDKKHKDNNVCTNCKKLGHTVQYCISPNGGMAGKTITKSKAQHMKDREAKNPKPTTSTSTNPTMITWTVKDESTGAMYPICMPEDAKPVQTHTLISVSLQTHTCIDNIDTMVYSTDDLERGEAVWGYSSAFMAIGEAPFTQAPTEAPVPPPAGTTGTSPPPHPDHTNLPPAEHICDWSTDDGCFHASIDWNVTSHQVDITAIIVKLLHQSQATPISTDTCPFYVDTRATAHISPDHTDFITLCPISAHTIKGVGGSFITAIGCGDIKLRISQGKYLIL</sequence>
<keyword evidence="5" id="KW-1185">Reference proteome</keyword>
<evidence type="ECO:0000256" key="2">
    <source>
        <dbReference type="SAM" id="MobiDB-lite"/>
    </source>
</evidence>
<accession>A0A9W8MTK2</accession>
<feature type="domain" description="Retrovirus-related Pol polyprotein from transposon TNT 1-94-like beta-barrel" evidence="3">
    <location>
        <begin position="433"/>
        <end position="487"/>
    </location>
</feature>
<name>A0A9W8MTK2_9AGAR</name>
<proteinExistence type="predicted"/>
<dbReference type="InterPro" id="IPR036875">
    <property type="entry name" value="Znf_CCHC_sf"/>
</dbReference>
<organism evidence="4 5">
    <name type="scientific">Agrocybe chaxingu</name>
    <dbReference type="NCBI Taxonomy" id="84603"/>
    <lineage>
        <taxon>Eukaryota</taxon>
        <taxon>Fungi</taxon>
        <taxon>Dikarya</taxon>
        <taxon>Basidiomycota</taxon>
        <taxon>Agaricomycotina</taxon>
        <taxon>Agaricomycetes</taxon>
        <taxon>Agaricomycetidae</taxon>
        <taxon>Agaricales</taxon>
        <taxon>Agaricineae</taxon>
        <taxon>Strophariaceae</taxon>
        <taxon>Agrocybe</taxon>
    </lineage>
</organism>
<dbReference type="GO" id="GO:0008270">
    <property type="term" value="F:zinc ion binding"/>
    <property type="evidence" value="ECO:0007669"/>
    <property type="project" value="InterPro"/>
</dbReference>
<dbReference type="EMBL" id="JANKHO010001461">
    <property type="protein sequence ID" value="KAJ3501275.1"/>
    <property type="molecule type" value="Genomic_DNA"/>
</dbReference>
<protein>
    <recommendedName>
        <fullName evidence="3">Retrovirus-related Pol polyprotein from transposon TNT 1-94-like beta-barrel domain-containing protein</fullName>
    </recommendedName>
</protein>
<evidence type="ECO:0000313" key="5">
    <source>
        <dbReference type="Proteomes" id="UP001148786"/>
    </source>
</evidence>
<gene>
    <name evidence="4" type="ORF">NLJ89_g9412</name>
</gene>
<dbReference type="Proteomes" id="UP001148786">
    <property type="component" value="Unassembled WGS sequence"/>
</dbReference>
<evidence type="ECO:0000259" key="3">
    <source>
        <dbReference type="Pfam" id="PF22936"/>
    </source>
</evidence>
<dbReference type="OrthoDB" id="2941894at2759"/>
<dbReference type="SUPFAM" id="SSF57756">
    <property type="entry name" value="Retrovirus zinc finger-like domains"/>
    <property type="match status" value="1"/>
</dbReference>
<dbReference type="AlphaFoldDB" id="A0A9W8MTK2"/>
<comment type="caution">
    <text evidence="4">The sequence shown here is derived from an EMBL/GenBank/DDBJ whole genome shotgun (WGS) entry which is preliminary data.</text>
</comment>
<feature type="region of interest" description="Disordered" evidence="2">
    <location>
        <begin position="352"/>
        <end position="379"/>
    </location>
</feature>
<dbReference type="Pfam" id="PF22936">
    <property type="entry name" value="Pol_BBD"/>
    <property type="match status" value="1"/>
</dbReference>
<feature type="region of interest" description="Disordered" evidence="2">
    <location>
        <begin position="251"/>
        <end position="273"/>
    </location>
</feature>
<dbReference type="InterPro" id="IPR054722">
    <property type="entry name" value="PolX-like_BBD"/>
</dbReference>
<keyword evidence="1" id="KW-0507">mRNA processing</keyword>
<feature type="compositionally biased region" description="Low complexity" evidence="2">
    <location>
        <begin position="263"/>
        <end position="273"/>
    </location>
</feature>
<dbReference type="GO" id="GO:0006397">
    <property type="term" value="P:mRNA processing"/>
    <property type="evidence" value="ECO:0007669"/>
    <property type="project" value="UniProtKB-KW"/>
</dbReference>
<evidence type="ECO:0000313" key="4">
    <source>
        <dbReference type="EMBL" id="KAJ3501275.1"/>
    </source>
</evidence>
<reference evidence="4" key="1">
    <citation type="submission" date="2022-07" db="EMBL/GenBank/DDBJ databases">
        <title>Genome Sequence of Agrocybe chaxingu.</title>
        <authorList>
            <person name="Buettner E."/>
        </authorList>
    </citation>
    <scope>NUCLEOTIDE SEQUENCE</scope>
    <source>
        <strain evidence="4">MP-N11</strain>
    </source>
</reference>
<dbReference type="Pfam" id="PF14223">
    <property type="entry name" value="Retrotran_gag_2"/>
    <property type="match status" value="1"/>
</dbReference>
<evidence type="ECO:0000256" key="1">
    <source>
        <dbReference type="ARBA" id="ARBA00022664"/>
    </source>
</evidence>